<dbReference type="RefSeq" id="WP_175345749.1">
    <property type="nucleotide sequence ID" value="NZ_JABMCI010000035.1"/>
</dbReference>
<dbReference type="AlphaFoldDB" id="A0A7Y5ZXC5"/>
<proteinExistence type="predicted"/>
<dbReference type="Proteomes" id="UP000565724">
    <property type="component" value="Unassembled WGS sequence"/>
</dbReference>
<reference evidence="1 2" key="1">
    <citation type="submission" date="2020-05" db="EMBL/GenBank/DDBJ databases">
        <title>Genome Sequencing of Type Strains.</title>
        <authorList>
            <person name="Lemaire J.F."/>
            <person name="Inderbitzin P."/>
            <person name="Gregorio O.A."/>
            <person name="Collins S.B."/>
            <person name="Wespe N."/>
            <person name="Knight-Connoni V."/>
        </authorList>
    </citation>
    <scope>NUCLEOTIDE SEQUENCE [LARGE SCALE GENOMIC DNA]</scope>
    <source>
        <strain evidence="1 2">ATCC 25174</strain>
    </source>
</reference>
<name>A0A7Y5ZXC5_9CELL</name>
<evidence type="ECO:0000313" key="2">
    <source>
        <dbReference type="Proteomes" id="UP000565724"/>
    </source>
</evidence>
<organism evidence="1 2">
    <name type="scientific">Cellulomonas humilata</name>
    <dbReference type="NCBI Taxonomy" id="144055"/>
    <lineage>
        <taxon>Bacteria</taxon>
        <taxon>Bacillati</taxon>
        <taxon>Actinomycetota</taxon>
        <taxon>Actinomycetes</taxon>
        <taxon>Micrococcales</taxon>
        <taxon>Cellulomonadaceae</taxon>
        <taxon>Cellulomonas</taxon>
    </lineage>
</organism>
<keyword evidence="2" id="KW-1185">Reference proteome</keyword>
<accession>A0A7Y5ZXC5</accession>
<comment type="caution">
    <text evidence="1">The sequence shown here is derived from an EMBL/GenBank/DDBJ whole genome shotgun (WGS) entry which is preliminary data.</text>
</comment>
<dbReference type="EMBL" id="JABMCI010000035">
    <property type="protein sequence ID" value="NUU15841.1"/>
    <property type="molecule type" value="Genomic_DNA"/>
</dbReference>
<sequence length="104" mass="12017">MPILWCAHTDADQRGLLEALADWVSWLKDRYRLDHRVVPECWAQHSELVEELSALHLAWQVAYASTSPADAALTWHERFAMARIRFGDWVARTGCRPDAHRPPL</sequence>
<evidence type="ECO:0000313" key="1">
    <source>
        <dbReference type="EMBL" id="NUU15841.1"/>
    </source>
</evidence>
<gene>
    <name evidence="1" type="ORF">HP550_01070</name>
</gene>
<protein>
    <submittedName>
        <fullName evidence="1">Uncharacterized protein</fullName>
    </submittedName>
</protein>